<evidence type="ECO:0000256" key="1">
    <source>
        <dbReference type="SAM" id="SignalP"/>
    </source>
</evidence>
<proteinExistence type="predicted"/>
<feature type="chain" id="PRO_5028424320" evidence="1">
    <location>
        <begin position="20"/>
        <end position="115"/>
    </location>
</feature>
<evidence type="ECO:0000313" key="2">
    <source>
        <dbReference type="Proteomes" id="UP001652661"/>
    </source>
</evidence>
<protein>
    <submittedName>
        <fullName evidence="3">Uncharacterized protein</fullName>
    </submittedName>
</protein>
<dbReference type="OrthoDB" id="10456395at2759"/>
<dbReference type="GeneID" id="108077894"/>
<gene>
    <name evidence="3" type="primary">LOC108077894</name>
</gene>
<keyword evidence="1" id="KW-0732">Signal</keyword>
<evidence type="ECO:0000313" key="3">
    <source>
        <dbReference type="RefSeq" id="XP_017026921.1"/>
    </source>
</evidence>
<organism evidence="2 3">
    <name type="scientific">Drosophila kikkawai</name>
    <name type="common">Fruit fly</name>
    <dbReference type="NCBI Taxonomy" id="30033"/>
    <lineage>
        <taxon>Eukaryota</taxon>
        <taxon>Metazoa</taxon>
        <taxon>Ecdysozoa</taxon>
        <taxon>Arthropoda</taxon>
        <taxon>Hexapoda</taxon>
        <taxon>Insecta</taxon>
        <taxon>Pterygota</taxon>
        <taxon>Neoptera</taxon>
        <taxon>Endopterygota</taxon>
        <taxon>Diptera</taxon>
        <taxon>Brachycera</taxon>
        <taxon>Muscomorpha</taxon>
        <taxon>Ephydroidea</taxon>
        <taxon>Drosophilidae</taxon>
        <taxon>Drosophila</taxon>
        <taxon>Sophophora</taxon>
    </lineage>
</organism>
<name>A0A6P4IVN4_DROKI</name>
<sequence length="115" mass="13227">MHSIKIFLAISLICTVAFAWDSGSLKQLEGDDLTAANELLTKNFHKLLGPRYNIIQWFPTKSSTSIFYKYVVDISDGSHRNECTFTITQNVPPVENYNKIDMMCQGKLELKTEYW</sequence>
<feature type="signal peptide" evidence="1">
    <location>
        <begin position="1"/>
        <end position="19"/>
    </location>
</feature>
<reference evidence="3" key="1">
    <citation type="submission" date="2025-08" db="UniProtKB">
        <authorList>
            <consortium name="RefSeq"/>
        </authorList>
    </citation>
    <scope>IDENTIFICATION</scope>
    <source>
        <strain evidence="3">14028-0561.14</strain>
        <tissue evidence="3">Whole fly</tissue>
    </source>
</reference>
<keyword evidence="2" id="KW-1185">Reference proteome</keyword>
<dbReference type="RefSeq" id="XP_017026921.1">
    <property type="nucleotide sequence ID" value="XM_017171432.2"/>
</dbReference>
<accession>A0A6P4IVN4</accession>
<dbReference type="AlphaFoldDB" id="A0A6P4IVN4"/>
<dbReference type="Proteomes" id="UP001652661">
    <property type="component" value="Chromosome 3R"/>
</dbReference>